<sequence length="353" mass="38903">MSKTLYVGSTSRYAGKTLVTLALGHLLSQKNIAYSYFKPVGVSPQILNGRLIDEEALFIAQALGQEAPVEELCPVILTQDLIIRALRGTEQNLLQKVVSGHRHRLQSGHPVLASGSGGLYSGKFMGLSGLEVIRALGARVILVARYQGEDTLDEILRIREDLKDDLLGVVFNGLNAAEQEGFRELVVPYCLSQGFKILGIIPHDDLLAAVSVADLRDLLGAKLICCPEEEGQLIEHFLIGGMQVDKAISYFRQTPNFGVIVGGDRSDILLAAIETGARGLILTGGLYPHQIIISQAEEHRVPILVVPDDTYTAARRIDHLQQRIRLRHPQKIEKVFELGERYLDTAPIEDYLR</sequence>
<dbReference type="Gene3D" id="3.40.1390.20">
    <property type="entry name" value="HprK N-terminal domain-like"/>
    <property type="match status" value="1"/>
</dbReference>
<dbReference type="EMBL" id="CP048877">
    <property type="protein sequence ID" value="QIJ71830.1"/>
    <property type="molecule type" value="Genomic_DNA"/>
</dbReference>
<dbReference type="CDD" id="cd03109">
    <property type="entry name" value="DTBS"/>
    <property type="match status" value="1"/>
</dbReference>
<keyword evidence="3" id="KW-1185">Reference proteome</keyword>
<dbReference type="InterPro" id="IPR010766">
    <property type="entry name" value="DRTGG"/>
</dbReference>
<dbReference type="InterPro" id="IPR027417">
    <property type="entry name" value="P-loop_NTPase"/>
</dbReference>
<dbReference type="SUPFAM" id="SSF52540">
    <property type="entry name" value="P-loop containing nucleoside triphosphate hydrolases"/>
    <property type="match status" value="1"/>
</dbReference>
<protein>
    <submittedName>
        <fullName evidence="2">Phosphotransacetylase family protein</fullName>
    </submittedName>
</protein>
<evidence type="ECO:0000313" key="3">
    <source>
        <dbReference type="Proteomes" id="UP000502179"/>
    </source>
</evidence>
<evidence type="ECO:0000256" key="1">
    <source>
        <dbReference type="ARBA" id="ARBA00011643"/>
    </source>
</evidence>
<dbReference type="Pfam" id="PF07085">
    <property type="entry name" value="DRTGG"/>
    <property type="match status" value="1"/>
</dbReference>
<dbReference type="Pfam" id="PF13500">
    <property type="entry name" value="AAA_26"/>
    <property type="match status" value="1"/>
</dbReference>
<accession>A0A6G7PW33</accession>
<dbReference type="KEGG" id="tav:G4V39_05935"/>
<comment type="subunit">
    <text evidence="1">Homohexamer.</text>
</comment>
<name>A0A6G7PW33_9BACT</name>
<dbReference type="PANTHER" id="PTHR43356:SF2">
    <property type="entry name" value="PHOSPHATE ACETYLTRANSFERASE"/>
    <property type="match status" value="1"/>
</dbReference>
<dbReference type="SUPFAM" id="SSF75138">
    <property type="entry name" value="HprK N-terminal domain-like"/>
    <property type="match status" value="1"/>
</dbReference>
<dbReference type="AlphaFoldDB" id="A0A6G7PW33"/>
<gene>
    <name evidence="2" type="ORF">G4V39_05935</name>
</gene>
<reference evidence="2 3" key="1">
    <citation type="submission" date="2020-02" db="EMBL/GenBank/DDBJ databases">
        <title>Genome analysis of Thermosulfuriphilus ammonigenes ST65T, an anaerobic thermophilic chemolithoautotrophic bacterium isolated from a deep-sea hydrothermal vent.</title>
        <authorList>
            <person name="Slobodkina G."/>
            <person name="Allioux M."/>
            <person name="Merkel A."/>
            <person name="Alain K."/>
            <person name="Jebbar M."/>
            <person name="Slobodkin A."/>
        </authorList>
    </citation>
    <scope>NUCLEOTIDE SEQUENCE [LARGE SCALE GENOMIC DNA]</scope>
    <source>
        <strain evidence="2 3">ST65</strain>
    </source>
</reference>
<organism evidence="2 3">
    <name type="scientific">Thermosulfuriphilus ammonigenes</name>
    <dbReference type="NCBI Taxonomy" id="1936021"/>
    <lineage>
        <taxon>Bacteria</taxon>
        <taxon>Pseudomonadati</taxon>
        <taxon>Thermodesulfobacteriota</taxon>
        <taxon>Thermodesulfobacteria</taxon>
        <taxon>Thermodesulfobacteriales</taxon>
        <taxon>Thermodesulfobacteriaceae</taxon>
        <taxon>Thermosulfuriphilus</taxon>
    </lineage>
</organism>
<dbReference type="Proteomes" id="UP000502179">
    <property type="component" value="Chromosome"/>
</dbReference>
<proteinExistence type="predicted"/>
<dbReference type="Gene3D" id="3.40.50.300">
    <property type="entry name" value="P-loop containing nucleotide triphosphate hydrolases"/>
    <property type="match status" value="1"/>
</dbReference>
<dbReference type="InterPro" id="IPR050500">
    <property type="entry name" value="Phos_Acetyltrans/Butyryltrans"/>
</dbReference>
<dbReference type="RefSeq" id="WP_166032048.1">
    <property type="nucleotide sequence ID" value="NZ_CP048877.1"/>
</dbReference>
<evidence type="ECO:0000313" key="2">
    <source>
        <dbReference type="EMBL" id="QIJ71830.1"/>
    </source>
</evidence>
<dbReference type="PANTHER" id="PTHR43356">
    <property type="entry name" value="PHOSPHATE ACETYLTRANSFERASE"/>
    <property type="match status" value="1"/>
</dbReference>
<dbReference type="InterPro" id="IPR028979">
    <property type="entry name" value="Ser_kin/Pase_Hpr-like_N_sf"/>
</dbReference>